<feature type="region of interest" description="Disordered" evidence="2">
    <location>
        <begin position="807"/>
        <end position="830"/>
    </location>
</feature>
<feature type="transmembrane region" description="Helical" evidence="3">
    <location>
        <begin position="729"/>
        <end position="751"/>
    </location>
</feature>
<feature type="compositionally biased region" description="Polar residues" evidence="2">
    <location>
        <begin position="271"/>
        <end position="298"/>
    </location>
</feature>
<feature type="compositionally biased region" description="Polar residues" evidence="2">
    <location>
        <begin position="148"/>
        <end position="162"/>
    </location>
</feature>
<feature type="compositionally biased region" description="Basic and acidic residues" evidence="2">
    <location>
        <begin position="55"/>
        <end position="146"/>
    </location>
</feature>
<feature type="transmembrane region" description="Helical" evidence="3">
    <location>
        <begin position="657"/>
        <end position="680"/>
    </location>
</feature>
<feature type="transmembrane region" description="Helical" evidence="3">
    <location>
        <begin position="545"/>
        <end position="563"/>
    </location>
</feature>
<feature type="region of interest" description="Disordered" evidence="2">
    <location>
        <begin position="1"/>
        <end position="188"/>
    </location>
</feature>
<dbReference type="EMBL" id="KQ241939">
    <property type="protein sequence ID" value="KNC82299.1"/>
    <property type="molecule type" value="Genomic_DNA"/>
</dbReference>
<dbReference type="Proteomes" id="UP000054560">
    <property type="component" value="Unassembled WGS sequence"/>
</dbReference>
<dbReference type="OrthoDB" id="2126698at2759"/>
<dbReference type="GO" id="GO:0016020">
    <property type="term" value="C:membrane"/>
    <property type="evidence" value="ECO:0007669"/>
    <property type="project" value="InterPro"/>
</dbReference>
<feature type="compositionally biased region" description="Polar residues" evidence="2">
    <location>
        <begin position="8"/>
        <end position="29"/>
    </location>
</feature>
<dbReference type="GeneID" id="25905922"/>
<dbReference type="STRING" id="667725.A0A0L0G0B9"/>
<evidence type="ECO:0000256" key="3">
    <source>
        <dbReference type="SAM" id="Phobius"/>
    </source>
</evidence>
<proteinExistence type="inferred from homology"/>
<dbReference type="RefSeq" id="XP_014156201.1">
    <property type="nucleotide sequence ID" value="XM_014300726.1"/>
</dbReference>
<gene>
    <name evidence="4" type="ORF">SARC_05418</name>
</gene>
<sequence>MSGATRGDPNTNTETSESAPDSKTTQPSTHDSDAVQPKPAQESDKEIDGSNGDKVVPDSVEKMTDGNSGDKEVTEPVEKGTDRSSGGKEVTESVEKGADGSSVDKEVTETVEKETDGSSDDKEVTEPDEKGTDKSDDTPVDKKESDSSDSIAKTESVVSSNAEKSDSVKPSDSTGGKIADNEGTSDARVETIATRYADLVASSEAADSAQDELKLVTHTAGDTGMLASIIRTISPGDTVTSVLEGDAETTEPESPGGGGDIASDTPAGGSIISNNPDGENVISNKPTGDGNITSSKPVSGNIISNNPVEGNVNANKLVVTSSAIVLQVEIITEDSDADSDNYDEVHGWLNHLQETLVLSVPHAANILIHLGPEVIAALYLGTLGHAAFGSAALATAYMSITGNTWGISLISALDTLASPLISMNEAQGYESQALQRTWLLLLVMSLPITFLWLCSYQVLTLVGVDSVIADQAADYCRFSLPGLWGMFLFESLKKVVQGTGADGQAMIKTITIFATLWMIVVGWFLVTSNSLGMGYVGVAITRAGMWWMMAVWAGVYLVVKEWFKANWTGWSHEAFYEWSTHLWLSGSCLMIMVTELWPVELIVVVAGCMDSRQLAVAGIFVQFLSFGSVLPFAISVSSTQRIDTFMRKAVPSDCQRAAVVSSLTILLFDALYCLALYLLRYQAPRLFTVDSSTIVMSTEAILYMNVYLCVDALLTSCRNVLRTFHRQQITFLLNVVCNYILGMPLALLFAFKFEDDLQGLYKGMSIGAGVQCGILVAVAFYFSDWNTEIWRLHARLNGETVKEWYDDEEDDEQHQLPTHVNGGTYGTHTA</sequence>
<name>A0A0L0G0B9_9EUKA</name>
<dbReference type="GO" id="GO:0042910">
    <property type="term" value="F:xenobiotic transmembrane transporter activity"/>
    <property type="evidence" value="ECO:0007669"/>
    <property type="project" value="InterPro"/>
</dbReference>
<feature type="transmembrane region" description="Helical" evidence="3">
    <location>
        <begin position="700"/>
        <end position="717"/>
    </location>
</feature>
<accession>A0A0L0G0B9</accession>
<dbReference type="InterPro" id="IPR002528">
    <property type="entry name" value="MATE_fam"/>
</dbReference>
<dbReference type="GO" id="GO:0015297">
    <property type="term" value="F:antiporter activity"/>
    <property type="evidence" value="ECO:0007669"/>
    <property type="project" value="InterPro"/>
</dbReference>
<dbReference type="PANTHER" id="PTHR11206">
    <property type="entry name" value="MULTIDRUG RESISTANCE PROTEIN"/>
    <property type="match status" value="1"/>
</dbReference>
<keyword evidence="5" id="KW-1185">Reference proteome</keyword>
<feature type="transmembrane region" description="Helical" evidence="3">
    <location>
        <begin position="478"/>
        <end position="496"/>
    </location>
</feature>
<protein>
    <submittedName>
        <fullName evidence="4">Uncharacterized protein</fullName>
    </submittedName>
</protein>
<feature type="transmembrane region" description="Helical" evidence="3">
    <location>
        <begin position="763"/>
        <end position="782"/>
    </location>
</feature>
<organism evidence="4 5">
    <name type="scientific">Sphaeroforma arctica JP610</name>
    <dbReference type="NCBI Taxonomy" id="667725"/>
    <lineage>
        <taxon>Eukaryota</taxon>
        <taxon>Ichthyosporea</taxon>
        <taxon>Ichthyophonida</taxon>
        <taxon>Sphaeroforma</taxon>
    </lineage>
</organism>
<dbReference type="Pfam" id="PF01554">
    <property type="entry name" value="MatE"/>
    <property type="match status" value="2"/>
</dbReference>
<comment type="similarity">
    <text evidence="1">Belongs to the multi antimicrobial extrusion (MATE) (TC 2.A.66.1) family.</text>
</comment>
<keyword evidence="3" id="KW-0472">Membrane</keyword>
<evidence type="ECO:0000256" key="2">
    <source>
        <dbReference type="SAM" id="MobiDB-lite"/>
    </source>
</evidence>
<dbReference type="AlphaFoldDB" id="A0A0L0G0B9"/>
<feature type="transmembrane region" description="Helical" evidence="3">
    <location>
        <begin position="505"/>
        <end position="525"/>
    </location>
</feature>
<keyword evidence="3" id="KW-0812">Transmembrane</keyword>
<feature type="transmembrane region" description="Helical" evidence="3">
    <location>
        <begin position="438"/>
        <end position="458"/>
    </location>
</feature>
<evidence type="ECO:0000313" key="4">
    <source>
        <dbReference type="EMBL" id="KNC82299.1"/>
    </source>
</evidence>
<feature type="transmembrane region" description="Helical" evidence="3">
    <location>
        <begin position="575"/>
        <end position="594"/>
    </location>
</feature>
<reference evidence="4 5" key="1">
    <citation type="submission" date="2011-02" db="EMBL/GenBank/DDBJ databases">
        <title>The Genome Sequence of Sphaeroforma arctica JP610.</title>
        <authorList>
            <consortium name="The Broad Institute Genome Sequencing Platform"/>
            <person name="Russ C."/>
            <person name="Cuomo C."/>
            <person name="Young S.K."/>
            <person name="Zeng Q."/>
            <person name="Gargeya S."/>
            <person name="Alvarado L."/>
            <person name="Berlin A."/>
            <person name="Chapman S.B."/>
            <person name="Chen Z."/>
            <person name="Freedman E."/>
            <person name="Gellesch M."/>
            <person name="Goldberg J."/>
            <person name="Griggs A."/>
            <person name="Gujja S."/>
            <person name="Heilman E."/>
            <person name="Heiman D."/>
            <person name="Howarth C."/>
            <person name="Mehta T."/>
            <person name="Neiman D."/>
            <person name="Pearson M."/>
            <person name="Roberts A."/>
            <person name="Saif S."/>
            <person name="Shea T."/>
            <person name="Shenoy N."/>
            <person name="Sisk P."/>
            <person name="Stolte C."/>
            <person name="Sykes S."/>
            <person name="White J."/>
            <person name="Yandava C."/>
            <person name="Burger G."/>
            <person name="Gray M.W."/>
            <person name="Holland P.W.H."/>
            <person name="King N."/>
            <person name="Lang F.B.F."/>
            <person name="Roger A.J."/>
            <person name="Ruiz-Trillo I."/>
            <person name="Haas B."/>
            <person name="Nusbaum C."/>
            <person name="Birren B."/>
        </authorList>
    </citation>
    <scope>NUCLEOTIDE SEQUENCE [LARGE SCALE GENOMIC DNA]</scope>
    <source>
        <strain evidence="4 5">JP610</strain>
    </source>
</reference>
<evidence type="ECO:0000256" key="1">
    <source>
        <dbReference type="ARBA" id="ARBA00010199"/>
    </source>
</evidence>
<keyword evidence="3" id="KW-1133">Transmembrane helix</keyword>
<dbReference type="eggNOG" id="KOG1347">
    <property type="taxonomic scope" value="Eukaryota"/>
</dbReference>
<evidence type="ECO:0000313" key="5">
    <source>
        <dbReference type="Proteomes" id="UP000054560"/>
    </source>
</evidence>
<feature type="transmembrane region" description="Helical" evidence="3">
    <location>
        <begin position="614"/>
        <end position="636"/>
    </location>
</feature>
<feature type="region of interest" description="Disordered" evidence="2">
    <location>
        <begin position="244"/>
        <end position="298"/>
    </location>
</feature>